<name>A0A812QIF3_SYMPI</name>
<dbReference type="AlphaFoldDB" id="A0A812QIF3"/>
<dbReference type="Proteomes" id="UP000649617">
    <property type="component" value="Unassembled WGS sequence"/>
</dbReference>
<dbReference type="EMBL" id="CAJNIZ010016925">
    <property type="protein sequence ID" value="CAE7391536.1"/>
    <property type="molecule type" value="Genomic_DNA"/>
</dbReference>
<protein>
    <submittedName>
        <fullName evidence="2">Uncharacterized protein</fullName>
    </submittedName>
</protein>
<accession>A0A812QIF3</accession>
<comment type="caution">
    <text evidence="2">The sequence shown here is derived from an EMBL/GenBank/DDBJ whole genome shotgun (WGS) entry which is preliminary data.</text>
</comment>
<sequence length="124" mass="13412">MPVHAEALSVAESNDDDPKLAKEKPIRKLVLETGTGAGLPMEPENEKPQPAEEHLPKVEPAEAESLQRVDPQLPEPTTKPADKEEPAVMIAEPAYEIRETADKKEEPVVETTEPAVQLPAPPAA</sequence>
<organism evidence="2 3">
    <name type="scientific">Symbiodinium pilosum</name>
    <name type="common">Dinoflagellate</name>
    <dbReference type="NCBI Taxonomy" id="2952"/>
    <lineage>
        <taxon>Eukaryota</taxon>
        <taxon>Sar</taxon>
        <taxon>Alveolata</taxon>
        <taxon>Dinophyceae</taxon>
        <taxon>Suessiales</taxon>
        <taxon>Symbiodiniaceae</taxon>
        <taxon>Symbiodinium</taxon>
    </lineage>
</organism>
<feature type="compositionally biased region" description="Basic and acidic residues" evidence="1">
    <location>
        <begin position="95"/>
        <end position="107"/>
    </location>
</feature>
<evidence type="ECO:0000313" key="2">
    <source>
        <dbReference type="EMBL" id="CAE7391536.1"/>
    </source>
</evidence>
<feature type="region of interest" description="Disordered" evidence="1">
    <location>
        <begin position="1"/>
        <end position="124"/>
    </location>
</feature>
<reference evidence="2" key="1">
    <citation type="submission" date="2021-02" db="EMBL/GenBank/DDBJ databases">
        <authorList>
            <person name="Dougan E. K."/>
            <person name="Rhodes N."/>
            <person name="Thang M."/>
            <person name="Chan C."/>
        </authorList>
    </citation>
    <scope>NUCLEOTIDE SEQUENCE</scope>
</reference>
<proteinExistence type="predicted"/>
<evidence type="ECO:0000313" key="3">
    <source>
        <dbReference type="Proteomes" id="UP000649617"/>
    </source>
</evidence>
<evidence type="ECO:0000256" key="1">
    <source>
        <dbReference type="SAM" id="MobiDB-lite"/>
    </source>
</evidence>
<feature type="compositionally biased region" description="Basic and acidic residues" evidence="1">
    <location>
        <begin position="16"/>
        <end position="30"/>
    </location>
</feature>
<gene>
    <name evidence="2" type="ORF">SPIL2461_LOCUS9605</name>
</gene>
<feature type="compositionally biased region" description="Basic and acidic residues" evidence="1">
    <location>
        <begin position="44"/>
        <end position="60"/>
    </location>
</feature>
<keyword evidence="3" id="KW-1185">Reference proteome</keyword>